<feature type="compositionally biased region" description="Polar residues" evidence="5">
    <location>
        <begin position="14"/>
        <end position="24"/>
    </location>
</feature>
<dbReference type="InterPro" id="IPR015943">
    <property type="entry name" value="WD40/YVTN_repeat-like_dom_sf"/>
</dbReference>
<evidence type="ECO:0000256" key="1">
    <source>
        <dbReference type="ARBA" id="ARBA00022574"/>
    </source>
</evidence>
<dbReference type="Pfam" id="PF23410">
    <property type="entry name" value="Beta-prop_VPS8"/>
    <property type="match status" value="1"/>
</dbReference>
<dbReference type="GO" id="GO:0030864">
    <property type="term" value="C:cortical actin cytoskeleton"/>
    <property type="evidence" value="ECO:0007669"/>
    <property type="project" value="TreeGrafter"/>
</dbReference>
<evidence type="ECO:0000256" key="3">
    <source>
        <dbReference type="ARBA" id="ARBA00038366"/>
    </source>
</evidence>
<dbReference type="InterPro" id="IPR036322">
    <property type="entry name" value="WD40_repeat_dom_sf"/>
</dbReference>
<dbReference type="GO" id="GO:0051015">
    <property type="term" value="F:actin filament binding"/>
    <property type="evidence" value="ECO:0007669"/>
    <property type="project" value="TreeGrafter"/>
</dbReference>
<evidence type="ECO:0000256" key="5">
    <source>
        <dbReference type="SAM" id="MobiDB-lite"/>
    </source>
</evidence>
<dbReference type="PRINTS" id="PR00320">
    <property type="entry name" value="GPROTEINBRPT"/>
</dbReference>
<dbReference type="InterPro" id="IPR019775">
    <property type="entry name" value="WD40_repeat_CS"/>
</dbReference>
<dbReference type="InterPro" id="IPR011047">
    <property type="entry name" value="Quinoprotein_ADH-like_sf"/>
</dbReference>
<feature type="region of interest" description="Disordered" evidence="5">
    <location>
        <begin position="1"/>
        <end position="24"/>
    </location>
</feature>
<dbReference type="SMART" id="SM00320">
    <property type="entry name" value="WD40"/>
    <property type="match status" value="11"/>
</dbReference>
<evidence type="ECO:0000313" key="6">
    <source>
        <dbReference type="EMBL" id="TFK21147.1"/>
    </source>
</evidence>
<feature type="repeat" description="WD" evidence="4">
    <location>
        <begin position="52"/>
        <end position="93"/>
    </location>
</feature>
<dbReference type="FunFam" id="2.130.10.10:FF:000102">
    <property type="entry name" value="Actin-interacting protein 1"/>
    <property type="match status" value="1"/>
</dbReference>
<dbReference type="Gene3D" id="2.130.10.10">
    <property type="entry name" value="YVTN repeat-like/Quinoprotein amine dehydrogenase"/>
    <property type="match status" value="2"/>
</dbReference>
<keyword evidence="2" id="KW-0677">Repeat</keyword>
<dbReference type="InterPro" id="IPR020472">
    <property type="entry name" value="WD40_PAC1"/>
</dbReference>
<dbReference type="EMBL" id="ML210277">
    <property type="protein sequence ID" value="TFK21147.1"/>
    <property type="molecule type" value="Genomic_DNA"/>
</dbReference>
<evidence type="ECO:0000256" key="4">
    <source>
        <dbReference type="PROSITE-ProRule" id="PRU00221"/>
    </source>
</evidence>
<dbReference type="GO" id="GO:0030042">
    <property type="term" value="P:actin filament depolymerization"/>
    <property type="evidence" value="ECO:0007669"/>
    <property type="project" value="TreeGrafter"/>
</dbReference>
<feature type="repeat" description="WD" evidence="4">
    <location>
        <begin position="183"/>
        <end position="224"/>
    </location>
</feature>
<evidence type="ECO:0000256" key="2">
    <source>
        <dbReference type="ARBA" id="ARBA00022737"/>
    </source>
</evidence>
<sequence>MSSQSTFLFPPNPTTSRGSSTKLSSNKDRIVYTTGKVVVVRDLKNPALTFAYTGHTQNATVARISPSGYYCASADATGTVRVWDIAGEDKTLKGEYKALAGRVNDLAWDGESKRIIAVGDGRDKFGHAFMMDSGSSTGEIIGHSKAINAVSIRHQRPFRAATAGDDTVINFHTGVPFKYDKSIKTHSNFVHDVQFSPSGDHFVSVGSDAKFFIYDGKTGDTVGEFTDTLHRGSIMAASWSLDNKSIITSSADRSVKLWDAETRKTLATWIVGAAVEHQQVGNTWSPSVGIVSLSISGELNVFDPRVSDKPTQVYSAPQTSITSFIPAKEDTFIAGTSDGRAFSYSTSDEQSAVLQGPGHSAFVTGIAASSSGNVAYSIGYDDEVRELDPSSTSYLPASIKTSAQPRALGIAGDGTVFVAEPELVEAFRSNQKVFELKPTFKPTTIAASGSNVAVGAEDNKVYLFEWDGKTLRESGVLDSNKGPISALAFSPDGDLLAAGDAKGKIMPYNIKEKKHVTALWVFHTSRINSLAWTSDSKFCASGSLDTNIYVWSLGKPAKKVAIKEANPGGVNAVEWTNGGKDGRLVSGGADGCARVWQITFPEV</sequence>
<dbReference type="PANTHER" id="PTHR19856:SF0">
    <property type="entry name" value="WD REPEAT-CONTAINING PROTEIN 1"/>
    <property type="match status" value="1"/>
</dbReference>
<keyword evidence="1 4" id="KW-0853">WD repeat</keyword>
<dbReference type="SUPFAM" id="SSF50998">
    <property type="entry name" value="Quinoprotein alcohol dehydrogenase-like"/>
    <property type="match status" value="1"/>
</dbReference>
<dbReference type="SUPFAM" id="SSF50978">
    <property type="entry name" value="WD40 repeat-like"/>
    <property type="match status" value="1"/>
</dbReference>
<dbReference type="PROSITE" id="PS00678">
    <property type="entry name" value="WD_REPEATS_1"/>
    <property type="match status" value="1"/>
</dbReference>
<keyword evidence="7" id="KW-1185">Reference proteome</keyword>
<feature type="repeat" description="WD" evidence="4">
    <location>
        <begin position="477"/>
        <end position="518"/>
    </location>
</feature>
<gene>
    <name evidence="6" type="ORF">FA15DRAFT_672860</name>
</gene>
<dbReference type="PROSITE" id="PS50082">
    <property type="entry name" value="WD_REPEATS_2"/>
    <property type="match status" value="5"/>
</dbReference>
<comment type="similarity">
    <text evidence="3">Belongs to the WD repeat AIP1 family.</text>
</comment>
<feature type="repeat" description="WD" evidence="4">
    <location>
        <begin position="227"/>
        <end position="268"/>
    </location>
</feature>
<dbReference type="Proteomes" id="UP000307440">
    <property type="component" value="Unassembled WGS sequence"/>
</dbReference>
<reference evidence="6 7" key="1">
    <citation type="journal article" date="2019" name="Nat. Ecol. Evol.">
        <title>Megaphylogeny resolves global patterns of mushroom evolution.</title>
        <authorList>
            <person name="Varga T."/>
            <person name="Krizsan K."/>
            <person name="Foldi C."/>
            <person name="Dima B."/>
            <person name="Sanchez-Garcia M."/>
            <person name="Sanchez-Ramirez S."/>
            <person name="Szollosi G.J."/>
            <person name="Szarkandi J.G."/>
            <person name="Papp V."/>
            <person name="Albert L."/>
            <person name="Andreopoulos W."/>
            <person name="Angelini C."/>
            <person name="Antonin V."/>
            <person name="Barry K.W."/>
            <person name="Bougher N.L."/>
            <person name="Buchanan P."/>
            <person name="Buyck B."/>
            <person name="Bense V."/>
            <person name="Catcheside P."/>
            <person name="Chovatia M."/>
            <person name="Cooper J."/>
            <person name="Damon W."/>
            <person name="Desjardin D."/>
            <person name="Finy P."/>
            <person name="Geml J."/>
            <person name="Haridas S."/>
            <person name="Hughes K."/>
            <person name="Justo A."/>
            <person name="Karasinski D."/>
            <person name="Kautmanova I."/>
            <person name="Kiss B."/>
            <person name="Kocsube S."/>
            <person name="Kotiranta H."/>
            <person name="LaButti K.M."/>
            <person name="Lechner B.E."/>
            <person name="Liimatainen K."/>
            <person name="Lipzen A."/>
            <person name="Lukacs Z."/>
            <person name="Mihaltcheva S."/>
            <person name="Morgado L.N."/>
            <person name="Niskanen T."/>
            <person name="Noordeloos M.E."/>
            <person name="Ohm R.A."/>
            <person name="Ortiz-Santana B."/>
            <person name="Ovrebo C."/>
            <person name="Racz N."/>
            <person name="Riley R."/>
            <person name="Savchenko A."/>
            <person name="Shiryaev A."/>
            <person name="Soop K."/>
            <person name="Spirin V."/>
            <person name="Szebenyi C."/>
            <person name="Tomsovsky M."/>
            <person name="Tulloss R.E."/>
            <person name="Uehling J."/>
            <person name="Grigoriev I.V."/>
            <person name="Vagvolgyi C."/>
            <person name="Papp T."/>
            <person name="Martin F.M."/>
            <person name="Miettinen O."/>
            <person name="Hibbett D.S."/>
            <person name="Nagy L.G."/>
        </authorList>
    </citation>
    <scope>NUCLEOTIDE SEQUENCE [LARGE SCALE GENOMIC DNA]</scope>
    <source>
        <strain evidence="6 7">CBS 121175</strain>
    </source>
</reference>
<dbReference type="PROSITE" id="PS50294">
    <property type="entry name" value="WD_REPEATS_REGION"/>
    <property type="match status" value="3"/>
</dbReference>
<protein>
    <submittedName>
        <fullName evidence="6">WD40 repeat-like protein</fullName>
    </submittedName>
</protein>
<name>A0A5C3KM81_COPMA</name>
<dbReference type="InterPro" id="IPR001680">
    <property type="entry name" value="WD40_rpt"/>
</dbReference>
<proteinExistence type="inferred from homology"/>
<evidence type="ECO:0000313" key="7">
    <source>
        <dbReference type="Proteomes" id="UP000307440"/>
    </source>
</evidence>
<feature type="repeat" description="WD" evidence="4">
    <location>
        <begin position="523"/>
        <end position="553"/>
    </location>
</feature>
<accession>A0A5C3KM81</accession>
<dbReference type="STRING" id="230819.A0A5C3KM81"/>
<dbReference type="FunFam" id="2.130.10.10:FF:000167">
    <property type="entry name" value="Actin-interacting protein 1"/>
    <property type="match status" value="1"/>
</dbReference>
<dbReference type="Pfam" id="PF00400">
    <property type="entry name" value="WD40"/>
    <property type="match status" value="4"/>
</dbReference>
<dbReference type="AlphaFoldDB" id="A0A5C3KM81"/>
<organism evidence="6 7">
    <name type="scientific">Coprinopsis marcescibilis</name>
    <name type="common">Agaric fungus</name>
    <name type="synonym">Psathyrella marcescibilis</name>
    <dbReference type="NCBI Taxonomy" id="230819"/>
    <lineage>
        <taxon>Eukaryota</taxon>
        <taxon>Fungi</taxon>
        <taxon>Dikarya</taxon>
        <taxon>Basidiomycota</taxon>
        <taxon>Agaricomycotina</taxon>
        <taxon>Agaricomycetes</taxon>
        <taxon>Agaricomycetidae</taxon>
        <taxon>Agaricales</taxon>
        <taxon>Agaricineae</taxon>
        <taxon>Psathyrellaceae</taxon>
        <taxon>Coprinopsis</taxon>
    </lineage>
</organism>
<dbReference type="OrthoDB" id="2306at2759"/>
<dbReference type="PANTHER" id="PTHR19856">
    <property type="entry name" value="WD-REPEATCONTAINING PROTEIN WDR1"/>
    <property type="match status" value="1"/>
</dbReference>